<dbReference type="Proteomes" id="UP000001514">
    <property type="component" value="Unassembled WGS sequence"/>
</dbReference>
<feature type="repeat" description="PPR" evidence="2">
    <location>
        <begin position="282"/>
        <end position="316"/>
    </location>
</feature>
<dbReference type="InParanoid" id="D8RBV4"/>
<dbReference type="GO" id="GO:0048731">
    <property type="term" value="P:system development"/>
    <property type="evidence" value="ECO:0007669"/>
    <property type="project" value="UniProtKB-ARBA"/>
</dbReference>
<dbReference type="InterPro" id="IPR002885">
    <property type="entry name" value="PPR_rpt"/>
</dbReference>
<dbReference type="KEGG" id="smo:SELMODRAFT_599"/>
<dbReference type="EMBL" id="GL377575">
    <property type="protein sequence ID" value="EFJ30572.1"/>
    <property type="molecule type" value="Genomic_DNA"/>
</dbReference>
<dbReference type="STRING" id="88036.D8RBV4"/>
<dbReference type="OMA" id="MQRFREM"/>
<dbReference type="PANTHER" id="PTHR24015:SF548">
    <property type="entry name" value="OS08G0340900 PROTEIN"/>
    <property type="match status" value="1"/>
</dbReference>
<dbReference type="GO" id="GO:0003723">
    <property type="term" value="F:RNA binding"/>
    <property type="evidence" value="ECO:0007669"/>
    <property type="project" value="InterPro"/>
</dbReference>
<protein>
    <recommendedName>
        <fullName evidence="5">Pentacotripeptide-repeat region of PRORP domain-containing protein</fullName>
    </recommendedName>
</protein>
<feature type="repeat" description="PPR" evidence="2">
    <location>
        <begin position="174"/>
        <end position="208"/>
    </location>
</feature>
<dbReference type="GO" id="GO:0009451">
    <property type="term" value="P:RNA modification"/>
    <property type="evidence" value="ECO:0007669"/>
    <property type="project" value="InterPro"/>
</dbReference>
<evidence type="ECO:0008006" key="5">
    <source>
        <dbReference type="Google" id="ProtNLM"/>
    </source>
</evidence>
<dbReference type="FunFam" id="1.25.40.10:FF:000344">
    <property type="entry name" value="Pentatricopeptide repeat-containing protein"/>
    <property type="match status" value="2"/>
</dbReference>
<dbReference type="Gramene" id="EFJ30572">
    <property type="protein sequence ID" value="EFJ30572"/>
    <property type="gene ID" value="SELMODRAFT_599"/>
</dbReference>
<dbReference type="SUPFAM" id="SSF48452">
    <property type="entry name" value="TPR-like"/>
    <property type="match status" value="1"/>
</dbReference>
<feature type="repeat" description="PPR" evidence="2">
    <location>
        <begin position="383"/>
        <end position="413"/>
    </location>
</feature>
<evidence type="ECO:0000313" key="3">
    <source>
        <dbReference type="EMBL" id="EFJ30572.1"/>
    </source>
</evidence>
<dbReference type="InterPro" id="IPR011990">
    <property type="entry name" value="TPR-like_helical_dom_sf"/>
</dbReference>
<evidence type="ECO:0000256" key="1">
    <source>
        <dbReference type="ARBA" id="ARBA00022737"/>
    </source>
</evidence>
<dbReference type="Pfam" id="PF13041">
    <property type="entry name" value="PPR_2"/>
    <property type="match status" value="4"/>
</dbReference>
<proteinExistence type="predicted"/>
<feature type="repeat" description="PPR" evidence="2">
    <location>
        <begin position="71"/>
        <end position="105"/>
    </location>
</feature>
<dbReference type="AlphaFoldDB" id="D8RBV4"/>
<feature type="repeat" description="PPR" evidence="2">
    <location>
        <begin position="515"/>
        <end position="549"/>
    </location>
</feature>
<dbReference type="Pfam" id="PF01535">
    <property type="entry name" value="PPR"/>
    <property type="match status" value="3"/>
</dbReference>
<dbReference type="PANTHER" id="PTHR24015">
    <property type="entry name" value="OS07G0578800 PROTEIN-RELATED"/>
    <property type="match status" value="1"/>
</dbReference>
<dbReference type="HOGENOM" id="CLU_002706_15_10_1"/>
<dbReference type="PROSITE" id="PS51375">
    <property type="entry name" value="PPR"/>
    <property type="match status" value="6"/>
</dbReference>
<keyword evidence="1" id="KW-0677">Repeat</keyword>
<sequence>GLLPDNVSFITALKSCVRIQSLAAGKFIHLLVIESGLLTQISVGNALVNMYGKCGSLALAREVFDGMDHRDVISWNAVITAYAQAGHCKEAMELFQAMQEDGRIEPDSVTFVAVVSACCDPSALEAGDKIFALVEERGLLDSDVVLGNALVNMYSKCGSLKSATMVFERMKIRDVVSWNAIISALARHDRKDIAMQRFREMQLEGLSPKEEALLPDGFTLASALAACTGPEMLEEGREIHALVIERGCESELVVGNALVSMYANCGTLQDALECFQKMAQRNVVSWNAMIAAYVHHNCDKEAFRIFHQMQLEGVQPNSVTFVTFLSACSTPAAFEDGLQLHSIVRESGLEADASVGNAVVHMFAKCWSLDDALAAFQRIPQKNLGSWNGLLGAYIHVGRLAEARKLFEVMEERDVITWNMILGAYVEREMAKEAVRLFRRMIAEGTKSNSITWTTMLGACAGEALLAEGRRIHELIGERGADSELFVGNALVDMFGKCASLGGARQAFERIRGKDASSWNVLVAALAQNGDAEEALKQFLQMQREGIKPTDVTFIVVFWACSHAGRLEQAKTIFASLRHDYGIAPLPSHYSGMTDLLGRAGFLDEAEEVIKRIPFSQDELPWMTLLSACKVHGDVERGRKVAGQVLRWNPGDSAARVALSNIFAGA</sequence>
<name>D8RBV4_SELML</name>
<reference evidence="3 4" key="1">
    <citation type="journal article" date="2011" name="Science">
        <title>The Selaginella genome identifies genetic changes associated with the evolution of vascular plants.</title>
        <authorList>
            <person name="Banks J.A."/>
            <person name="Nishiyama T."/>
            <person name="Hasebe M."/>
            <person name="Bowman J.L."/>
            <person name="Gribskov M."/>
            <person name="dePamphilis C."/>
            <person name="Albert V.A."/>
            <person name="Aono N."/>
            <person name="Aoyama T."/>
            <person name="Ambrose B.A."/>
            <person name="Ashton N.W."/>
            <person name="Axtell M.J."/>
            <person name="Barker E."/>
            <person name="Barker M.S."/>
            <person name="Bennetzen J.L."/>
            <person name="Bonawitz N.D."/>
            <person name="Chapple C."/>
            <person name="Cheng C."/>
            <person name="Correa L.G."/>
            <person name="Dacre M."/>
            <person name="DeBarry J."/>
            <person name="Dreyer I."/>
            <person name="Elias M."/>
            <person name="Engstrom E.M."/>
            <person name="Estelle M."/>
            <person name="Feng L."/>
            <person name="Finet C."/>
            <person name="Floyd S.K."/>
            <person name="Frommer W.B."/>
            <person name="Fujita T."/>
            <person name="Gramzow L."/>
            <person name="Gutensohn M."/>
            <person name="Harholt J."/>
            <person name="Hattori M."/>
            <person name="Heyl A."/>
            <person name="Hirai T."/>
            <person name="Hiwatashi Y."/>
            <person name="Ishikawa M."/>
            <person name="Iwata M."/>
            <person name="Karol K.G."/>
            <person name="Koehler B."/>
            <person name="Kolukisaoglu U."/>
            <person name="Kubo M."/>
            <person name="Kurata T."/>
            <person name="Lalonde S."/>
            <person name="Li K."/>
            <person name="Li Y."/>
            <person name="Litt A."/>
            <person name="Lyons E."/>
            <person name="Manning G."/>
            <person name="Maruyama T."/>
            <person name="Michael T.P."/>
            <person name="Mikami K."/>
            <person name="Miyazaki S."/>
            <person name="Morinaga S."/>
            <person name="Murata T."/>
            <person name="Mueller-Roeber B."/>
            <person name="Nelson D.R."/>
            <person name="Obara M."/>
            <person name="Oguri Y."/>
            <person name="Olmstead R.G."/>
            <person name="Onodera N."/>
            <person name="Petersen B.L."/>
            <person name="Pils B."/>
            <person name="Prigge M."/>
            <person name="Rensing S.A."/>
            <person name="Riano-Pachon D.M."/>
            <person name="Roberts A.W."/>
            <person name="Sato Y."/>
            <person name="Scheller H.V."/>
            <person name="Schulz B."/>
            <person name="Schulz C."/>
            <person name="Shakirov E.V."/>
            <person name="Shibagaki N."/>
            <person name="Shinohara N."/>
            <person name="Shippen D.E."/>
            <person name="Soerensen I."/>
            <person name="Sotooka R."/>
            <person name="Sugimoto N."/>
            <person name="Sugita M."/>
            <person name="Sumikawa N."/>
            <person name="Tanurdzic M."/>
            <person name="Theissen G."/>
            <person name="Ulvskov P."/>
            <person name="Wakazuki S."/>
            <person name="Weng J.K."/>
            <person name="Willats W.W."/>
            <person name="Wipf D."/>
            <person name="Wolf P.G."/>
            <person name="Yang L."/>
            <person name="Zimmer A.D."/>
            <person name="Zhu Q."/>
            <person name="Mitros T."/>
            <person name="Hellsten U."/>
            <person name="Loque D."/>
            <person name="Otillar R."/>
            <person name="Salamov A."/>
            <person name="Schmutz J."/>
            <person name="Shapiro H."/>
            <person name="Lindquist E."/>
            <person name="Lucas S."/>
            <person name="Rokhsar D."/>
            <person name="Grigoriev I.V."/>
        </authorList>
    </citation>
    <scope>NUCLEOTIDE SEQUENCE [LARGE SCALE GENOMIC DNA]</scope>
</reference>
<evidence type="ECO:0000313" key="4">
    <source>
        <dbReference type="Proteomes" id="UP000001514"/>
    </source>
</evidence>
<gene>
    <name evidence="3" type="ORF">SELMODRAFT_599</name>
</gene>
<feature type="non-terminal residue" evidence="3">
    <location>
        <position position="1"/>
    </location>
</feature>
<feature type="non-terminal residue" evidence="3">
    <location>
        <position position="666"/>
    </location>
</feature>
<feature type="repeat" description="PPR" evidence="2">
    <location>
        <begin position="414"/>
        <end position="448"/>
    </location>
</feature>
<keyword evidence="4" id="KW-1185">Reference proteome</keyword>
<dbReference type="InterPro" id="IPR046960">
    <property type="entry name" value="PPR_At4g14850-like_plant"/>
</dbReference>
<dbReference type="eggNOG" id="KOG4197">
    <property type="taxonomic scope" value="Eukaryota"/>
</dbReference>
<dbReference type="NCBIfam" id="TIGR00756">
    <property type="entry name" value="PPR"/>
    <property type="match status" value="6"/>
</dbReference>
<evidence type="ECO:0000256" key="2">
    <source>
        <dbReference type="PROSITE-ProRule" id="PRU00708"/>
    </source>
</evidence>
<dbReference type="FunFam" id="1.25.40.10:FF:000158">
    <property type="entry name" value="pentatricopeptide repeat-containing protein At2g33680"/>
    <property type="match status" value="1"/>
</dbReference>
<dbReference type="Gene3D" id="1.25.40.10">
    <property type="entry name" value="Tetratricopeptide repeat domain"/>
    <property type="match status" value="5"/>
</dbReference>
<accession>D8RBV4</accession>
<organism evidence="4">
    <name type="scientific">Selaginella moellendorffii</name>
    <name type="common">Spikemoss</name>
    <dbReference type="NCBI Taxonomy" id="88036"/>
    <lineage>
        <taxon>Eukaryota</taxon>
        <taxon>Viridiplantae</taxon>
        <taxon>Streptophyta</taxon>
        <taxon>Embryophyta</taxon>
        <taxon>Tracheophyta</taxon>
        <taxon>Lycopodiopsida</taxon>
        <taxon>Selaginellales</taxon>
        <taxon>Selaginellaceae</taxon>
        <taxon>Selaginella</taxon>
    </lineage>
</organism>